<dbReference type="Pfam" id="PF26222">
    <property type="entry name" value="DUF8048"/>
    <property type="match status" value="1"/>
</dbReference>
<reference evidence="2 3" key="1">
    <citation type="submission" date="2018-10" db="EMBL/GenBank/DDBJ databases">
        <title>Natrarchaeobius chitinivorans gen. nov., sp. nov., and Natrarchaeobius haloalkaliphilus sp. nov., alkaliphilic, chitin-utilizing haloarchaea from hypersaline alkaline lakes.</title>
        <authorList>
            <person name="Sorokin D.Y."/>
            <person name="Elcheninov A.G."/>
            <person name="Kostrikina N.A."/>
            <person name="Bale N.J."/>
            <person name="Sinninghe Damste J.S."/>
            <person name="Khijniak T.V."/>
            <person name="Kublanov I.V."/>
            <person name="Toshchakov S.V."/>
        </authorList>
    </citation>
    <scope>NUCLEOTIDE SEQUENCE [LARGE SCALE GENOMIC DNA]</scope>
    <source>
        <strain evidence="2 3">AArcht7</strain>
    </source>
</reference>
<dbReference type="OrthoDB" id="199042at2157"/>
<organism evidence="2 3">
    <name type="scientific">Natrarchaeobius chitinivorans</name>
    <dbReference type="NCBI Taxonomy" id="1679083"/>
    <lineage>
        <taxon>Archaea</taxon>
        <taxon>Methanobacteriati</taxon>
        <taxon>Methanobacteriota</taxon>
        <taxon>Stenosarchaea group</taxon>
        <taxon>Halobacteria</taxon>
        <taxon>Halobacteriales</taxon>
        <taxon>Natrialbaceae</taxon>
        <taxon>Natrarchaeobius</taxon>
    </lineage>
</organism>
<evidence type="ECO:0000259" key="1">
    <source>
        <dbReference type="Pfam" id="PF26222"/>
    </source>
</evidence>
<evidence type="ECO:0000313" key="2">
    <source>
        <dbReference type="EMBL" id="RQG96759.1"/>
    </source>
</evidence>
<accession>A0A3N6PBQ2</accession>
<keyword evidence="3" id="KW-1185">Reference proteome</keyword>
<comment type="caution">
    <text evidence="2">The sequence shown here is derived from an EMBL/GenBank/DDBJ whole genome shotgun (WGS) entry which is preliminary data.</text>
</comment>
<dbReference type="AlphaFoldDB" id="A0A3N6PBQ2"/>
<feature type="domain" description="DUF8048" evidence="1">
    <location>
        <begin position="26"/>
        <end position="129"/>
    </location>
</feature>
<evidence type="ECO:0000313" key="3">
    <source>
        <dbReference type="Proteomes" id="UP000281431"/>
    </source>
</evidence>
<gene>
    <name evidence="2" type="ORF">EA472_20115</name>
</gene>
<sequence>MKITKDQHVAFDEFSRACDLVEEYFGDTIDDVALNSPVSRQQLVAVLARAQLSGRQLALEGLPEDGRVVYRSDQETLLWLDGGFWTDVRDTHNLEADEGRAAREVHRRILEAVDGDVGYTDRQRDPFVLIDRFGRYDGPSET</sequence>
<protein>
    <recommendedName>
        <fullName evidence="1">DUF8048 domain-containing protein</fullName>
    </recommendedName>
</protein>
<proteinExistence type="predicted"/>
<dbReference type="EMBL" id="REFZ01000023">
    <property type="protein sequence ID" value="RQG96759.1"/>
    <property type="molecule type" value="Genomic_DNA"/>
</dbReference>
<dbReference type="Proteomes" id="UP000281431">
    <property type="component" value="Unassembled WGS sequence"/>
</dbReference>
<name>A0A3N6PBQ2_NATCH</name>
<dbReference type="InterPro" id="IPR058361">
    <property type="entry name" value="DUF8048"/>
</dbReference>